<keyword evidence="3" id="KW-1185">Reference proteome</keyword>
<accession>A0ABY4JRE8</accession>
<reference evidence="2 3" key="1">
    <citation type="submission" date="2022-04" db="EMBL/GenBank/DDBJ databases">
        <title>Mechanism of arsenic methylation and mitigation arsenic toxicity by Bacillus sp. LH14 from an Arsenic-Contaminated Paddy Soil.</title>
        <authorList>
            <person name="Wang D."/>
        </authorList>
    </citation>
    <scope>NUCLEOTIDE SEQUENCE [LARGE SCALE GENOMIC DNA]</scope>
    <source>
        <strain evidence="2 3">LH14</strain>
    </source>
</reference>
<keyword evidence="1" id="KW-0812">Transmembrane</keyword>
<evidence type="ECO:0000313" key="3">
    <source>
        <dbReference type="Proteomes" id="UP000830639"/>
    </source>
</evidence>
<evidence type="ECO:0000256" key="1">
    <source>
        <dbReference type="SAM" id="Phobius"/>
    </source>
</evidence>
<organism evidence="2 3">
    <name type="scientific">Gottfriedia acidiceleris</name>
    <dbReference type="NCBI Taxonomy" id="371036"/>
    <lineage>
        <taxon>Bacteria</taxon>
        <taxon>Bacillati</taxon>
        <taxon>Bacillota</taxon>
        <taxon>Bacilli</taxon>
        <taxon>Bacillales</taxon>
        <taxon>Bacillaceae</taxon>
        <taxon>Gottfriedia</taxon>
    </lineage>
</organism>
<feature type="transmembrane region" description="Helical" evidence="1">
    <location>
        <begin position="32"/>
        <end position="51"/>
    </location>
</feature>
<dbReference type="EMBL" id="CP096034">
    <property type="protein sequence ID" value="UPM55433.1"/>
    <property type="molecule type" value="Genomic_DNA"/>
</dbReference>
<name>A0ABY4JRE8_9BACI</name>
<protein>
    <submittedName>
        <fullName evidence="2">Uncharacterized protein</fullName>
    </submittedName>
</protein>
<dbReference type="Proteomes" id="UP000830639">
    <property type="component" value="Chromosome"/>
</dbReference>
<keyword evidence="1" id="KW-1133">Transmembrane helix</keyword>
<keyword evidence="1" id="KW-0472">Membrane</keyword>
<feature type="transmembrane region" description="Helical" evidence="1">
    <location>
        <begin position="7"/>
        <end position="26"/>
    </location>
</feature>
<evidence type="ECO:0000313" key="2">
    <source>
        <dbReference type="EMBL" id="UPM55433.1"/>
    </source>
</evidence>
<sequence>MKLAKNRLIIFSYIMFTVLIVVGPEFPKYKLYVLLLQLLFFCTGPFLLIFIDWKKKRYKDKG</sequence>
<proteinExistence type="predicted"/>
<dbReference type="RefSeq" id="WP_248268445.1">
    <property type="nucleotide sequence ID" value="NZ_CP096034.1"/>
</dbReference>
<gene>
    <name evidence="2" type="ORF">MY490_06215</name>
</gene>